<dbReference type="PANTHER" id="PTHR23508:SF10">
    <property type="entry name" value="CARBOXYLIC ACID TRANSPORTER PROTEIN HOMOLOG"/>
    <property type="match status" value="1"/>
</dbReference>
<dbReference type="Pfam" id="PF07690">
    <property type="entry name" value="MFS_1"/>
    <property type="match status" value="1"/>
</dbReference>
<keyword evidence="2 5" id="KW-0812">Transmembrane</keyword>
<feature type="transmembrane region" description="Helical" evidence="5">
    <location>
        <begin position="171"/>
        <end position="193"/>
    </location>
</feature>
<gene>
    <name evidence="7" type="ORF">GCM10025791_26630</name>
</gene>
<feature type="transmembrane region" description="Helical" evidence="5">
    <location>
        <begin position="20"/>
        <end position="44"/>
    </location>
</feature>
<comment type="subcellular location">
    <subcellularLocation>
        <location evidence="1">Membrane</location>
        <topology evidence="1">Multi-pass membrane protein</topology>
    </subcellularLocation>
</comment>
<keyword evidence="3 5" id="KW-1133">Transmembrane helix</keyword>
<dbReference type="PANTHER" id="PTHR23508">
    <property type="entry name" value="CARBOXYLIC ACID TRANSPORTER PROTEIN HOMOLOG"/>
    <property type="match status" value="1"/>
</dbReference>
<dbReference type="InterPro" id="IPR036259">
    <property type="entry name" value="MFS_trans_sf"/>
</dbReference>
<dbReference type="Proteomes" id="UP001409585">
    <property type="component" value="Unassembled WGS sequence"/>
</dbReference>
<feature type="transmembrane region" description="Helical" evidence="5">
    <location>
        <begin position="109"/>
        <end position="130"/>
    </location>
</feature>
<evidence type="ECO:0000256" key="1">
    <source>
        <dbReference type="ARBA" id="ARBA00004141"/>
    </source>
</evidence>
<dbReference type="InterPro" id="IPR011701">
    <property type="entry name" value="MFS"/>
</dbReference>
<dbReference type="EMBL" id="BAABLX010000024">
    <property type="protein sequence ID" value="GAA4946025.1"/>
    <property type="molecule type" value="Genomic_DNA"/>
</dbReference>
<dbReference type="SUPFAM" id="SSF103473">
    <property type="entry name" value="MFS general substrate transporter"/>
    <property type="match status" value="1"/>
</dbReference>
<keyword evidence="4 5" id="KW-0472">Membrane</keyword>
<proteinExistence type="predicted"/>
<dbReference type="GO" id="GO:0046943">
    <property type="term" value="F:carboxylic acid transmembrane transporter activity"/>
    <property type="evidence" value="ECO:0007669"/>
    <property type="project" value="TreeGrafter"/>
</dbReference>
<reference evidence="8" key="1">
    <citation type="journal article" date="2019" name="Int. J. Syst. Evol. Microbiol.">
        <title>The Global Catalogue of Microorganisms (GCM) 10K type strain sequencing project: providing services to taxonomists for standard genome sequencing and annotation.</title>
        <authorList>
            <consortium name="The Broad Institute Genomics Platform"/>
            <consortium name="The Broad Institute Genome Sequencing Center for Infectious Disease"/>
            <person name="Wu L."/>
            <person name="Ma J."/>
        </authorList>
    </citation>
    <scope>NUCLEOTIDE SEQUENCE [LARGE SCALE GENOMIC DNA]</scope>
    <source>
        <strain evidence="8">JCM 19134</strain>
    </source>
</reference>
<protein>
    <submittedName>
        <fullName evidence="7">MFS transporter</fullName>
    </submittedName>
</protein>
<feature type="transmembrane region" description="Helical" evidence="5">
    <location>
        <begin position="50"/>
        <end position="73"/>
    </location>
</feature>
<name>A0AAV3U441_9ALTE</name>
<dbReference type="GO" id="GO:0005886">
    <property type="term" value="C:plasma membrane"/>
    <property type="evidence" value="ECO:0007669"/>
    <property type="project" value="TreeGrafter"/>
</dbReference>
<feature type="transmembrane region" description="Helical" evidence="5">
    <location>
        <begin position="253"/>
        <end position="274"/>
    </location>
</feature>
<dbReference type="InterPro" id="IPR020846">
    <property type="entry name" value="MFS_dom"/>
</dbReference>
<feature type="domain" description="Major facilitator superfamily (MFS) profile" evidence="6">
    <location>
        <begin position="19"/>
        <end position="431"/>
    </location>
</feature>
<dbReference type="Gene3D" id="1.20.1250.20">
    <property type="entry name" value="MFS general substrate transporter like domains"/>
    <property type="match status" value="1"/>
</dbReference>
<dbReference type="PROSITE" id="PS50850">
    <property type="entry name" value="MFS"/>
    <property type="match status" value="1"/>
</dbReference>
<evidence type="ECO:0000256" key="4">
    <source>
        <dbReference type="ARBA" id="ARBA00023136"/>
    </source>
</evidence>
<feature type="transmembrane region" description="Helical" evidence="5">
    <location>
        <begin position="286"/>
        <end position="308"/>
    </location>
</feature>
<evidence type="ECO:0000256" key="2">
    <source>
        <dbReference type="ARBA" id="ARBA00022692"/>
    </source>
</evidence>
<feature type="transmembrane region" description="Helical" evidence="5">
    <location>
        <begin position="317"/>
        <end position="335"/>
    </location>
</feature>
<evidence type="ECO:0000313" key="8">
    <source>
        <dbReference type="Proteomes" id="UP001409585"/>
    </source>
</evidence>
<accession>A0AAV3U441</accession>
<feature type="transmembrane region" description="Helical" evidence="5">
    <location>
        <begin position="405"/>
        <end position="423"/>
    </location>
</feature>
<keyword evidence="8" id="KW-1185">Reference proteome</keyword>
<evidence type="ECO:0000256" key="5">
    <source>
        <dbReference type="SAM" id="Phobius"/>
    </source>
</evidence>
<dbReference type="AlphaFoldDB" id="A0AAV3U441"/>
<dbReference type="CDD" id="cd17365">
    <property type="entry name" value="MFS_PcaK_like"/>
    <property type="match status" value="1"/>
</dbReference>
<evidence type="ECO:0000259" key="6">
    <source>
        <dbReference type="PROSITE" id="PS50850"/>
    </source>
</evidence>
<comment type="caution">
    <text evidence="7">The sequence shown here is derived from an EMBL/GenBank/DDBJ whole genome shotgun (WGS) entry which is preliminary data.</text>
</comment>
<feature type="transmembrane region" description="Helical" evidence="5">
    <location>
        <begin position="85"/>
        <end position="103"/>
    </location>
</feature>
<sequence length="432" mass="45736">MSQDSPLDNTSFSALQWRVLIICFLLNMLDGIDVLAISFAAPVIAQDWSITPQGLGIIFSSALVGMAIGAVFISPYTDKIGRRKMILASIAVIAVGMLATALVDSVYELATIRLIAGIGIGSMLASLTAMVSEYAPEKHRNIAILTLHAAYPIGAIIAGFVAAWMLPVYGWRPLFIFAGVISLVAVPLVFFALPESLAFLLGKQPANALVKINRILLELGRPPWQTLPQKSQAAQASSGLKALFVGELKSATAVLWLAFMMSFATLYFLFSWVVKLAVEAGLPLEKAMYAGIALNLGAFFGSVSLGYLSEKLGLKRLIFAFFIAGAVMSVAYGNASVSVVSILVLIFFLMFFVQGGFTGLYAVAARLYPTEIRTTGVGWAIGAGRVGAIVGPTAAGFILATGLSVGWTFVIFAVPLVVAALAVSQFSNSSIQ</sequence>
<feature type="transmembrane region" description="Helical" evidence="5">
    <location>
        <begin position="341"/>
        <end position="364"/>
    </location>
</feature>
<feature type="transmembrane region" description="Helical" evidence="5">
    <location>
        <begin position="376"/>
        <end position="399"/>
    </location>
</feature>
<dbReference type="RefSeq" id="WP_345422957.1">
    <property type="nucleotide sequence ID" value="NZ_AP031496.1"/>
</dbReference>
<organism evidence="7 8">
    <name type="scientific">Halioxenophilus aromaticivorans</name>
    <dbReference type="NCBI Taxonomy" id="1306992"/>
    <lineage>
        <taxon>Bacteria</taxon>
        <taxon>Pseudomonadati</taxon>
        <taxon>Pseudomonadota</taxon>
        <taxon>Gammaproteobacteria</taxon>
        <taxon>Alteromonadales</taxon>
        <taxon>Alteromonadaceae</taxon>
        <taxon>Halioxenophilus</taxon>
    </lineage>
</organism>
<evidence type="ECO:0000256" key="3">
    <source>
        <dbReference type="ARBA" id="ARBA00022989"/>
    </source>
</evidence>
<feature type="transmembrane region" description="Helical" evidence="5">
    <location>
        <begin position="142"/>
        <end position="165"/>
    </location>
</feature>
<evidence type="ECO:0000313" key="7">
    <source>
        <dbReference type="EMBL" id="GAA4946025.1"/>
    </source>
</evidence>